<dbReference type="eggNOG" id="ENOG502R6U6">
    <property type="taxonomic scope" value="Eukaryota"/>
</dbReference>
<comment type="similarity">
    <text evidence="1">Belongs to the senescence regulator S40 family.</text>
</comment>
<dbReference type="InParanoid" id="A0A1W0VZB3"/>
<protein>
    <submittedName>
        <fullName evidence="3">Uncharacterized protein</fullName>
    </submittedName>
</protein>
<evidence type="ECO:0000256" key="2">
    <source>
        <dbReference type="SAM" id="MobiDB-lite"/>
    </source>
</evidence>
<dbReference type="EMBL" id="CM000762">
    <property type="protein sequence ID" value="OQU87455.1"/>
    <property type="molecule type" value="Genomic_DNA"/>
</dbReference>
<dbReference type="PANTHER" id="PTHR33083">
    <property type="entry name" value="EXPRESSED PROTEIN"/>
    <property type="match status" value="1"/>
</dbReference>
<reference evidence="3 4" key="1">
    <citation type="journal article" date="2009" name="Nature">
        <title>The Sorghum bicolor genome and the diversification of grasses.</title>
        <authorList>
            <person name="Paterson A.H."/>
            <person name="Bowers J.E."/>
            <person name="Bruggmann R."/>
            <person name="Dubchak I."/>
            <person name="Grimwood J."/>
            <person name="Gundlach H."/>
            <person name="Haberer G."/>
            <person name="Hellsten U."/>
            <person name="Mitros T."/>
            <person name="Poliakov A."/>
            <person name="Schmutz J."/>
            <person name="Spannagl M."/>
            <person name="Tang H."/>
            <person name="Wang X."/>
            <person name="Wicker T."/>
            <person name="Bharti A.K."/>
            <person name="Chapman J."/>
            <person name="Feltus F.A."/>
            <person name="Gowik U."/>
            <person name="Grigoriev I.V."/>
            <person name="Lyons E."/>
            <person name="Maher C.A."/>
            <person name="Martis M."/>
            <person name="Narechania A."/>
            <person name="Otillar R.P."/>
            <person name="Penning B.W."/>
            <person name="Salamov A.A."/>
            <person name="Wang Y."/>
            <person name="Zhang L."/>
            <person name="Carpita N.C."/>
            <person name="Freeling M."/>
            <person name="Gingle A.R."/>
            <person name="Hash C.T."/>
            <person name="Keller B."/>
            <person name="Klein P."/>
            <person name="Kresovich S."/>
            <person name="McCann M.C."/>
            <person name="Ming R."/>
            <person name="Peterson D.G."/>
            <person name="Mehboob-ur-Rahman"/>
            <person name="Ware D."/>
            <person name="Westhoff P."/>
            <person name="Mayer K.F."/>
            <person name="Messing J."/>
            <person name="Rokhsar D.S."/>
        </authorList>
    </citation>
    <scope>NUCLEOTIDE SEQUENCE [LARGE SCALE GENOMIC DNA]</scope>
    <source>
        <strain evidence="4">cv. BTx623</strain>
    </source>
</reference>
<evidence type="ECO:0000313" key="3">
    <source>
        <dbReference type="EMBL" id="OQU87455.1"/>
    </source>
</evidence>
<accession>A0A1W0VZB3</accession>
<proteinExistence type="inferred from homology"/>
<dbReference type="Proteomes" id="UP000000768">
    <property type="component" value="Chromosome 3"/>
</dbReference>
<dbReference type="STRING" id="4558.A0A1W0VZB3"/>
<sequence length="230" mass="24963">MSQNAAAAWAQAAERERRAPFTDPIEIPATSGPRREEGQGDDDGEAAVPPHVLLARRRAASSVCSGQGRTLKGRDLRRMLHAELQEEEEFQEADILWPDGADFQESPRLYFSQIGIDDVDEDDDDSEHRAPLKLQVRQKASSPIDIPGRKKVVVGATAARDTGAQPAGSSKFGASHAGGVGAGSAVVIGSHVFMPPHVIVDRRRAKKDKAMMMLIVPSGRARARKLQMRE</sequence>
<dbReference type="Gramene" id="OQU87455">
    <property type="protein sequence ID" value="OQU87455"/>
    <property type="gene ID" value="SORBI_3003G283000"/>
</dbReference>
<feature type="compositionally biased region" description="Low complexity" evidence="2">
    <location>
        <begin position="1"/>
        <end position="12"/>
    </location>
</feature>
<gene>
    <name evidence="3" type="ORF">SORBI_3003G283000</name>
</gene>
<evidence type="ECO:0000256" key="1">
    <source>
        <dbReference type="ARBA" id="ARBA00034773"/>
    </source>
</evidence>
<dbReference type="PANTHER" id="PTHR33083:SF64">
    <property type="entry name" value="OS01G0727700 PROTEIN"/>
    <property type="match status" value="1"/>
</dbReference>
<dbReference type="InterPro" id="IPR007608">
    <property type="entry name" value="Senescence_reg_S40"/>
</dbReference>
<keyword evidence="4" id="KW-1185">Reference proteome</keyword>
<feature type="region of interest" description="Disordered" evidence="2">
    <location>
        <begin position="1"/>
        <end position="49"/>
    </location>
</feature>
<dbReference type="Pfam" id="PF04520">
    <property type="entry name" value="Senescence_reg"/>
    <property type="match status" value="1"/>
</dbReference>
<dbReference type="FunCoup" id="A0A1W0VZB3">
    <property type="interactions" value="614"/>
</dbReference>
<evidence type="ECO:0000313" key="4">
    <source>
        <dbReference type="Proteomes" id="UP000000768"/>
    </source>
</evidence>
<organism evidence="3 4">
    <name type="scientific">Sorghum bicolor</name>
    <name type="common">Sorghum</name>
    <name type="synonym">Sorghum vulgare</name>
    <dbReference type="NCBI Taxonomy" id="4558"/>
    <lineage>
        <taxon>Eukaryota</taxon>
        <taxon>Viridiplantae</taxon>
        <taxon>Streptophyta</taxon>
        <taxon>Embryophyta</taxon>
        <taxon>Tracheophyta</taxon>
        <taxon>Spermatophyta</taxon>
        <taxon>Magnoliopsida</taxon>
        <taxon>Liliopsida</taxon>
        <taxon>Poales</taxon>
        <taxon>Poaceae</taxon>
        <taxon>PACMAD clade</taxon>
        <taxon>Panicoideae</taxon>
        <taxon>Andropogonodae</taxon>
        <taxon>Andropogoneae</taxon>
        <taxon>Sorghinae</taxon>
        <taxon>Sorghum</taxon>
    </lineage>
</organism>
<name>A0A1W0VZB3_SORBI</name>
<dbReference type="AlphaFoldDB" id="A0A1W0VZB3"/>
<dbReference type="OMA" id="KAMMMLI"/>
<dbReference type="GO" id="GO:0010150">
    <property type="term" value="P:leaf senescence"/>
    <property type="evidence" value="ECO:0007669"/>
    <property type="project" value="UniProtKB-ARBA"/>
</dbReference>
<reference evidence="4" key="2">
    <citation type="journal article" date="2018" name="Plant J.">
        <title>The Sorghum bicolor reference genome: improved assembly, gene annotations, a transcriptome atlas, and signatures of genome organization.</title>
        <authorList>
            <person name="McCormick R.F."/>
            <person name="Truong S.K."/>
            <person name="Sreedasyam A."/>
            <person name="Jenkins J."/>
            <person name="Shu S."/>
            <person name="Sims D."/>
            <person name="Kennedy M."/>
            <person name="Amirebrahimi M."/>
            <person name="Weers B.D."/>
            <person name="McKinley B."/>
            <person name="Mattison A."/>
            <person name="Morishige D.T."/>
            <person name="Grimwood J."/>
            <person name="Schmutz J."/>
            <person name="Mullet J.E."/>
        </authorList>
    </citation>
    <scope>NUCLEOTIDE SEQUENCE [LARGE SCALE GENOMIC DNA]</scope>
    <source>
        <strain evidence="4">cv. BTx623</strain>
    </source>
</reference>